<name>A0ABW2TKD8_9PSEU</name>
<dbReference type="Proteomes" id="UP001596512">
    <property type="component" value="Unassembled WGS sequence"/>
</dbReference>
<sequence>MQENRSFDHYLGTLRGVRGFSDPAAIALPSGQSVFHQPNGTGHLLPYSVSDQFMADVPHGWGDGHRAWNGGRHDQWVANKGVRSMTYHTRSALRFYHELADAFTVCDAYHCSEMGPTNPNRMYLFTGTIGYEPGTSTRATGNDAWKNLAHPGYSWTTYAERLEAAGRSWRVYQEWDNYGDNSLDYFARFYAVGRKALVHTRDSAGKPFTKLEFFHYAVLAASTTERERLLGELARGVAELTPRTGACTTAACGGSAPTSSSTPSPPTSTRAGCPRCRGSSRPSTRPSTPSGARTPGRTWSSACWT</sequence>
<evidence type="ECO:0000313" key="4">
    <source>
        <dbReference type="EMBL" id="MFC7613303.1"/>
    </source>
</evidence>
<evidence type="ECO:0000313" key="5">
    <source>
        <dbReference type="Proteomes" id="UP001596512"/>
    </source>
</evidence>
<feature type="region of interest" description="Disordered" evidence="3">
    <location>
        <begin position="251"/>
        <end position="305"/>
    </location>
</feature>
<evidence type="ECO:0000256" key="1">
    <source>
        <dbReference type="ARBA" id="ARBA00022801"/>
    </source>
</evidence>
<reference evidence="5" key="1">
    <citation type="journal article" date="2019" name="Int. J. Syst. Evol. Microbiol.">
        <title>The Global Catalogue of Microorganisms (GCM) 10K type strain sequencing project: providing services to taxonomists for standard genome sequencing and annotation.</title>
        <authorList>
            <consortium name="The Broad Institute Genomics Platform"/>
            <consortium name="The Broad Institute Genome Sequencing Center for Infectious Disease"/>
            <person name="Wu L."/>
            <person name="Ma J."/>
        </authorList>
    </citation>
    <scope>NUCLEOTIDE SEQUENCE [LARGE SCALE GENOMIC DNA]</scope>
    <source>
        <strain evidence="5">JCM 17695</strain>
    </source>
</reference>
<keyword evidence="2" id="KW-0843">Virulence</keyword>
<evidence type="ECO:0000256" key="2">
    <source>
        <dbReference type="ARBA" id="ARBA00023026"/>
    </source>
</evidence>
<comment type="caution">
    <text evidence="4">The sequence shown here is derived from an EMBL/GenBank/DDBJ whole genome shotgun (WGS) entry which is preliminary data.</text>
</comment>
<dbReference type="InterPro" id="IPR007312">
    <property type="entry name" value="Phosphoesterase"/>
</dbReference>
<dbReference type="PANTHER" id="PTHR31956:SF1">
    <property type="entry name" value="NON-SPECIFIC PHOSPHOLIPASE C1"/>
    <property type="match status" value="1"/>
</dbReference>
<evidence type="ECO:0000256" key="3">
    <source>
        <dbReference type="SAM" id="MobiDB-lite"/>
    </source>
</evidence>
<gene>
    <name evidence="4" type="ORF">ACFQV2_06445</name>
</gene>
<dbReference type="InterPro" id="IPR017850">
    <property type="entry name" value="Alkaline_phosphatase_core_sf"/>
</dbReference>
<accession>A0ABW2TKD8</accession>
<keyword evidence="5" id="KW-1185">Reference proteome</keyword>
<proteinExistence type="predicted"/>
<dbReference type="Gene3D" id="3.40.720.10">
    <property type="entry name" value="Alkaline Phosphatase, subunit A"/>
    <property type="match status" value="1"/>
</dbReference>
<dbReference type="Pfam" id="PF04185">
    <property type="entry name" value="Phosphoesterase"/>
    <property type="match status" value="1"/>
</dbReference>
<dbReference type="PANTHER" id="PTHR31956">
    <property type="entry name" value="NON-SPECIFIC PHOSPHOLIPASE C4-RELATED"/>
    <property type="match status" value="1"/>
</dbReference>
<protein>
    <submittedName>
        <fullName evidence="4">Alkaline phosphatase family protein</fullName>
    </submittedName>
</protein>
<organism evidence="4 5">
    <name type="scientific">Actinokineospora soli</name>
    <dbReference type="NCBI Taxonomy" id="1048753"/>
    <lineage>
        <taxon>Bacteria</taxon>
        <taxon>Bacillati</taxon>
        <taxon>Actinomycetota</taxon>
        <taxon>Actinomycetes</taxon>
        <taxon>Pseudonocardiales</taxon>
        <taxon>Pseudonocardiaceae</taxon>
        <taxon>Actinokineospora</taxon>
    </lineage>
</organism>
<feature type="compositionally biased region" description="Low complexity" evidence="3">
    <location>
        <begin position="251"/>
        <end position="295"/>
    </location>
</feature>
<dbReference type="EMBL" id="JBHTEY010000004">
    <property type="protein sequence ID" value="MFC7613303.1"/>
    <property type="molecule type" value="Genomic_DNA"/>
</dbReference>
<keyword evidence="1" id="KW-0378">Hydrolase</keyword>